<gene>
    <name evidence="1" type="ORF">HLPCO_002798</name>
</gene>
<sequence>MLVGLKTCVTYRQVPLTDGFYLVKCDHCEGYFYVEKTLPEDILTDIHCPYCDFTDDMIIFSLKVCEDLIVNDHSTNDVLKSNLAYFYGYTEKEATQSTSEQAMFIDELNDYELRQDDCERFVKEQKIHVEMMVNDFMAEEFESEINEDDYIKYYSIKDVCPHNDFKVVNAICCDLDFKYRLGEETHEVHCPYCGGVFELIDD</sequence>
<proteinExistence type="predicted"/>
<reference evidence="1 2" key="1">
    <citation type="journal article" date="2011" name="J. Bacteriol.">
        <title>Genome sequence of Haloplasma contractile, an unusual contractile bacterium from a deep-sea anoxic brine lake.</title>
        <authorList>
            <person name="Antunes A."/>
            <person name="Alam I."/>
            <person name="El Dorry H."/>
            <person name="Siam R."/>
            <person name="Robertson A."/>
            <person name="Bajic V.B."/>
            <person name="Stingl U."/>
        </authorList>
    </citation>
    <scope>NUCLEOTIDE SEQUENCE [LARGE SCALE GENOMIC DNA]</scope>
    <source>
        <strain evidence="1 2">SSD-17B</strain>
    </source>
</reference>
<name>U2E7F3_9MOLU</name>
<protein>
    <submittedName>
        <fullName evidence="1">Uncharacterized protein</fullName>
    </submittedName>
</protein>
<dbReference type="EMBL" id="AFNU02000015">
    <property type="protein sequence ID" value="ERJ11133.1"/>
    <property type="molecule type" value="Genomic_DNA"/>
</dbReference>
<evidence type="ECO:0000313" key="2">
    <source>
        <dbReference type="Proteomes" id="UP000005707"/>
    </source>
</evidence>
<reference evidence="1 2" key="2">
    <citation type="journal article" date="2013" name="PLoS ONE">
        <title>INDIGO - INtegrated Data Warehouse of MIcrobial GenOmes with Examples from the Red Sea Extremophiles.</title>
        <authorList>
            <person name="Alam I."/>
            <person name="Antunes A."/>
            <person name="Kamau A.A."/>
            <person name="Ba Alawi W."/>
            <person name="Kalkatawi M."/>
            <person name="Stingl U."/>
            <person name="Bajic V.B."/>
        </authorList>
    </citation>
    <scope>NUCLEOTIDE SEQUENCE [LARGE SCALE GENOMIC DNA]</scope>
    <source>
        <strain evidence="1 2">SSD-17B</strain>
    </source>
</reference>
<evidence type="ECO:0000313" key="1">
    <source>
        <dbReference type="EMBL" id="ERJ11133.1"/>
    </source>
</evidence>
<dbReference type="RefSeq" id="WP_008824451.1">
    <property type="nucleotide sequence ID" value="NZ_AFNU02000015.1"/>
</dbReference>
<keyword evidence="2" id="KW-1185">Reference proteome</keyword>
<organism evidence="1 2">
    <name type="scientific">Haloplasma contractile SSD-17B</name>
    <dbReference type="NCBI Taxonomy" id="1033810"/>
    <lineage>
        <taxon>Bacteria</taxon>
        <taxon>Bacillati</taxon>
        <taxon>Mycoplasmatota</taxon>
        <taxon>Mollicutes</taxon>
        <taxon>Haloplasmatales</taxon>
        <taxon>Haloplasmataceae</taxon>
        <taxon>Haloplasma</taxon>
    </lineage>
</organism>
<dbReference type="InParanoid" id="U2E7F3"/>
<comment type="caution">
    <text evidence="1">The sequence shown here is derived from an EMBL/GenBank/DDBJ whole genome shotgun (WGS) entry which is preliminary data.</text>
</comment>
<dbReference type="Proteomes" id="UP000005707">
    <property type="component" value="Unassembled WGS sequence"/>
</dbReference>
<dbReference type="OrthoDB" id="3182597at2"/>
<accession>U2E7F3</accession>
<dbReference type="AlphaFoldDB" id="U2E7F3"/>